<keyword evidence="2" id="KW-0812">Transmembrane</keyword>
<organism evidence="3 4">
    <name type="scientific">Eumeta variegata</name>
    <name type="common">Bagworm moth</name>
    <name type="synonym">Eumeta japonica</name>
    <dbReference type="NCBI Taxonomy" id="151549"/>
    <lineage>
        <taxon>Eukaryota</taxon>
        <taxon>Metazoa</taxon>
        <taxon>Ecdysozoa</taxon>
        <taxon>Arthropoda</taxon>
        <taxon>Hexapoda</taxon>
        <taxon>Insecta</taxon>
        <taxon>Pterygota</taxon>
        <taxon>Neoptera</taxon>
        <taxon>Endopterygota</taxon>
        <taxon>Lepidoptera</taxon>
        <taxon>Glossata</taxon>
        <taxon>Ditrysia</taxon>
        <taxon>Tineoidea</taxon>
        <taxon>Psychidae</taxon>
        <taxon>Oiketicinae</taxon>
        <taxon>Eumeta</taxon>
    </lineage>
</organism>
<evidence type="ECO:0000256" key="2">
    <source>
        <dbReference type="SAM" id="Phobius"/>
    </source>
</evidence>
<sequence length="95" mass="10328">MPIDSSGRGVARVDVRSVPVLVAVLFVNSLAIALSVPIPVPRPCSVLLYEPTCEFSANKLLRQRQTNKKNNPRQCATSKKLNELRNNNLDGGSAL</sequence>
<keyword evidence="4" id="KW-1185">Reference proteome</keyword>
<feature type="compositionally biased region" description="Polar residues" evidence="1">
    <location>
        <begin position="72"/>
        <end position="95"/>
    </location>
</feature>
<evidence type="ECO:0000256" key="1">
    <source>
        <dbReference type="SAM" id="MobiDB-lite"/>
    </source>
</evidence>
<gene>
    <name evidence="3" type="ORF">EVAR_68701_1</name>
</gene>
<reference evidence="3 4" key="1">
    <citation type="journal article" date="2019" name="Commun. Biol.">
        <title>The bagworm genome reveals a unique fibroin gene that provides high tensile strength.</title>
        <authorList>
            <person name="Kono N."/>
            <person name="Nakamura H."/>
            <person name="Ohtoshi R."/>
            <person name="Tomita M."/>
            <person name="Numata K."/>
            <person name="Arakawa K."/>
        </authorList>
    </citation>
    <scope>NUCLEOTIDE SEQUENCE [LARGE SCALE GENOMIC DNA]</scope>
</reference>
<protein>
    <submittedName>
        <fullName evidence="3">Uncharacterized protein</fullName>
    </submittedName>
</protein>
<feature type="transmembrane region" description="Helical" evidence="2">
    <location>
        <begin position="20"/>
        <end position="40"/>
    </location>
</feature>
<proteinExistence type="predicted"/>
<accession>A0A4C2A518</accession>
<feature type="region of interest" description="Disordered" evidence="1">
    <location>
        <begin position="64"/>
        <end position="95"/>
    </location>
</feature>
<dbReference type="EMBL" id="BGZK01002445">
    <property type="protein sequence ID" value="GBP94007.1"/>
    <property type="molecule type" value="Genomic_DNA"/>
</dbReference>
<name>A0A4C2A518_EUMVA</name>
<evidence type="ECO:0000313" key="4">
    <source>
        <dbReference type="Proteomes" id="UP000299102"/>
    </source>
</evidence>
<keyword evidence="2" id="KW-1133">Transmembrane helix</keyword>
<keyword evidence="2" id="KW-0472">Membrane</keyword>
<dbReference type="AlphaFoldDB" id="A0A4C2A518"/>
<evidence type="ECO:0000313" key="3">
    <source>
        <dbReference type="EMBL" id="GBP94007.1"/>
    </source>
</evidence>
<comment type="caution">
    <text evidence="3">The sequence shown here is derived from an EMBL/GenBank/DDBJ whole genome shotgun (WGS) entry which is preliminary data.</text>
</comment>
<dbReference type="Proteomes" id="UP000299102">
    <property type="component" value="Unassembled WGS sequence"/>
</dbReference>